<reference evidence="1" key="1">
    <citation type="journal article" date="2019" name="bioRxiv">
        <title>The Genome of the Zebra Mussel, Dreissena polymorpha: A Resource for Invasive Species Research.</title>
        <authorList>
            <person name="McCartney M.A."/>
            <person name="Auch B."/>
            <person name="Kono T."/>
            <person name="Mallez S."/>
            <person name="Zhang Y."/>
            <person name="Obille A."/>
            <person name="Becker A."/>
            <person name="Abrahante J.E."/>
            <person name="Garbe J."/>
            <person name="Badalamenti J.P."/>
            <person name="Herman A."/>
            <person name="Mangelson H."/>
            <person name="Liachko I."/>
            <person name="Sullivan S."/>
            <person name="Sone E.D."/>
            <person name="Koren S."/>
            <person name="Silverstein K.A.T."/>
            <person name="Beckman K.B."/>
            <person name="Gohl D.M."/>
        </authorList>
    </citation>
    <scope>NUCLEOTIDE SEQUENCE</scope>
    <source>
        <strain evidence="1">Duluth1</strain>
        <tissue evidence="1">Whole animal</tissue>
    </source>
</reference>
<comment type="caution">
    <text evidence="1">The sequence shown here is derived from an EMBL/GenBank/DDBJ whole genome shotgun (WGS) entry which is preliminary data.</text>
</comment>
<dbReference type="Proteomes" id="UP000828390">
    <property type="component" value="Unassembled WGS sequence"/>
</dbReference>
<dbReference type="AlphaFoldDB" id="A0A9D4KH76"/>
<organism evidence="1 2">
    <name type="scientific">Dreissena polymorpha</name>
    <name type="common">Zebra mussel</name>
    <name type="synonym">Mytilus polymorpha</name>
    <dbReference type="NCBI Taxonomy" id="45954"/>
    <lineage>
        <taxon>Eukaryota</taxon>
        <taxon>Metazoa</taxon>
        <taxon>Spiralia</taxon>
        <taxon>Lophotrochozoa</taxon>
        <taxon>Mollusca</taxon>
        <taxon>Bivalvia</taxon>
        <taxon>Autobranchia</taxon>
        <taxon>Heteroconchia</taxon>
        <taxon>Euheterodonta</taxon>
        <taxon>Imparidentia</taxon>
        <taxon>Neoheterodontei</taxon>
        <taxon>Myida</taxon>
        <taxon>Dreissenoidea</taxon>
        <taxon>Dreissenidae</taxon>
        <taxon>Dreissena</taxon>
    </lineage>
</organism>
<evidence type="ECO:0000313" key="2">
    <source>
        <dbReference type="Proteomes" id="UP000828390"/>
    </source>
</evidence>
<evidence type="ECO:0000313" key="1">
    <source>
        <dbReference type="EMBL" id="KAH3839439.1"/>
    </source>
</evidence>
<proteinExistence type="predicted"/>
<name>A0A9D4KH76_DREPO</name>
<dbReference type="EMBL" id="JAIWYP010000004">
    <property type="protein sequence ID" value="KAH3839439.1"/>
    <property type="molecule type" value="Genomic_DNA"/>
</dbReference>
<reference evidence="1" key="2">
    <citation type="submission" date="2020-11" db="EMBL/GenBank/DDBJ databases">
        <authorList>
            <person name="McCartney M.A."/>
            <person name="Auch B."/>
            <person name="Kono T."/>
            <person name="Mallez S."/>
            <person name="Becker A."/>
            <person name="Gohl D.M."/>
            <person name="Silverstein K.A.T."/>
            <person name="Koren S."/>
            <person name="Bechman K.B."/>
            <person name="Herman A."/>
            <person name="Abrahante J.E."/>
            <person name="Garbe J."/>
        </authorList>
    </citation>
    <scope>NUCLEOTIDE SEQUENCE</scope>
    <source>
        <strain evidence="1">Duluth1</strain>
        <tissue evidence="1">Whole animal</tissue>
    </source>
</reference>
<keyword evidence="2" id="KW-1185">Reference proteome</keyword>
<sequence length="122" mass="13911">MRGSIIAPISVKSSHKSGKCCPMKECAYFTFLADYFPSFHEKHTQKQKVLSLISLVYCRFHANYCPYFSEKHTGKVKGFMLDMMSPLLTEADIVSQELLDILLINIVEPHKVSVDTWTTAFT</sequence>
<accession>A0A9D4KH76</accession>
<dbReference type="Pfam" id="PF20168">
    <property type="entry name" value="PDS5"/>
    <property type="match status" value="1"/>
</dbReference>
<gene>
    <name evidence="1" type="ORF">DPMN_112870</name>
</gene>
<protein>
    <submittedName>
        <fullName evidence="1">Uncharacterized protein</fullName>
    </submittedName>
</protein>